<proteinExistence type="predicted"/>
<organism evidence="1 2">
    <name type="scientific">Vreelandella sulfidaeris</name>
    <dbReference type="NCBI Taxonomy" id="115553"/>
    <lineage>
        <taxon>Bacteria</taxon>
        <taxon>Pseudomonadati</taxon>
        <taxon>Pseudomonadota</taxon>
        <taxon>Gammaproteobacteria</taxon>
        <taxon>Oceanospirillales</taxon>
        <taxon>Halomonadaceae</taxon>
        <taxon>Vreelandella</taxon>
    </lineage>
</organism>
<protein>
    <submittedName>
        <fullName evidence="1">Uncharacterized protein</fullName>
    </submittedName>
</protein>
<accession>A0A455U9L0</accession>
<reference evidence="1 2" key="1">
    <citation type="journal article" date="2019" name="Microbiol. Resour. Announc.">
        <title>Complete Genome Sequence of Halomonas sulfidaeris Strain Esulfide1 Isolated from a Metal Sulfide Rock at a Depth of 2,200 Meters, Obtained Using Nanopore Sequencing.</title>
        <authorList>
            <person name="Saito M."/>
            <person name="Nishigata A."/>
            <person name="Galipon J."/>
            <person name="Arakawa K."/>
        </authorList>
    </citation>
    <scope>NUCLEOTIDE SEQUENCE [LARGE SCALE GENOMIC DNA]</scope>
    <source>
        <strain evidence="1 2">ATCC BAA-803</strain>
    </source>
</reference>
<gene>
    <name evidence="1" type="ORF">HSBAA_32390</name>
</gene>
<dbReference type="KEGG" id="hsr:HSBAA_32390"/>
<dbReference type="EMBL" id="AP019514">
    <property type="protein sequence ID" value="BBI61933.1"/>
    <property type="molecule type" value="Genomic_DNA"/>
</dbReference>
<dbReference type="AlphaFoldDB" id="A0A455U9L0"/>
<dbReference type="Proteomes" id="UP000320231">
    <property type="component" value="Chromosome"/>
</dbReference>
<name>A0A455U9L0_9GAMM</name>
<evidence type="ECO:0000313" key="1">
    <source>
        <dbReference type="EMBL" id="BBI61933.1"/>
    </source>
</evidence>
<evidence type="ECO:0000313" key="2">
    <source>
        <dbReference type="Proteomes" id="UP000320231"/>
    </source>
</evidence>
<sequence length="73" mass="8135">MSHWLSNLIGQPQRSQRMLAFQHGAIGSALTLMLCVSPAWAGEETVTELAMPQTVDDTSFASEREAVMWRQQT</sequence>